<sequence>MGSGASIGELYRRRLRGAAGLAMPWSVRRLAASLAMCADMAESWSRIEVLAAGGQLSLRAGGQRRQRPVGLDALFGDAQLVGQEAPAEQRMRPRRAQRDLVVVADRHDRQALRAIEHELHFHTVQIGELALARIGQRRQQRVHALAVAGQRQRPRLQRQRHAVGAQIGRTDQSAHVLDADQQRRLAIAATLDRGVVEVVELRLELRMPAIHLHLEQNDAALRRLQLAADRQAPRRLQVVAGFGFALDAALALGIDHRDIAHLGPRHHPQRTEQALLAGLALRHPLHQFGAVALAVLHGAADHQQRDQQQQDQSADGGESQDQLQGCHRRSSVMEDARVPPLRVRDLRRS</sequence>
<feature type="compositionally biased region" description="Basic and acidic residues" evidence="1">
    <location>
        <begin position="331"/>
        <end position="349"/>
    </location>
</feature>
<evidence type="ECO:0000313" key="2">
    <source>
        <dbReference type="EMBL" id="KWV16604.1"/>
    </source>
</evidence>
<feature type="region of interest" description="Disordered" evidence="1">
    <location>
        <begin position="301"/>
        <end position="349"/>
    </location>
</feature>
<protein>
    <submittedName>
        <fullName evidence="2">Uncharacterized protein</fullName>
    </submittedName>
</protein>
<organism evidence="2 3">
    <name type="scientific">Xanthomonas campestris pv. translucens</name>
    <dbReference type="NCBI Taxonomy" id="343"/>
    <lineage>
        <taxon>Bacteria</taxon>
        <taxon>Pseudomonadati</taxon>
        <taxon>Pseudomonadota</taxon>
        <taxon>Gammaproteobacteria</taxon>
        <taxon>Lysobacterales</taxon>
        <taxon>Lysobacteraceae</taxon>
        <taxon>Xanthomonas</taxon>
        <taxon>Xanthomonas translucens group</taxon>
    </lineage>
</organism>
<name>A0A109HQN6_XANCT</name>
<evidence type="ECO:0000256" key="1">
    <source>
        <dbReference type="SAM" id="MobiDB-lite"/>
    </source>
</evidence>
<dbReference type="AlphaFoldDB" id="A0A109HQN6"/>
<comment type="caution">
    <text evidence="2">The sequence shown here is derived from an EMBL/GenBank/DDBJ whole genome shotgun (WGS) entry which is preliminary data.</text>
</comment>
<dbReference type="Proteomes" id="UP000055854">
    <property type="component" value="Unassembled WGS sequence"/>
</dbReference>
<gene>
    <name evidence="2" type="ORF">ATB53_09250</name>
</gene>
<reference evidence="2 3" key="1">
    <citation type="submission" date="2015-11" db="EMBL/GenBank/DDBJ databases">
        <title>Long Read and Single Molecule DNA Sequencing Simplifies Genome Assembly and TAL Effector Gene Analysis of Xanthomonas translucens.</title>
        <authorList>
            <person name="Peng Z."/>
            <person name="Hu Y."/>
            <person name="Xie J."/>
            <person name="Potnis N."/>
            <person name="Akhunova A."/>
            <person name="Jones J."/>
            <person name="Liu Z."/>
            <person name="White F."/>
            <person name="Liu S."/>
        </authorList>
    </citation>
    <scope>NUCLEOTIDE SEQUENCE [LARGE SCALE GENOMIC DNA]</scope>
    <source>
        <strain evidence="2 3">B1</strain>
    </source>
</reference>
<proteinExistence type="predicted"/>
<accession>A0A109HQN6</accession>
<feature type="compositionally biased region" description="Low complexity" evidence="1">
    <location>
        <begin position="306"/>
        <end position="322"/>
    </location>
</feature>
<dbReference type="EMBL" id="LNTA01000024">
    <property type="protein sequence ID" value="KWV16604.1"/>
    <property type="molecule type" value="Genomic_DNA"/>
</dbReference>
<evidence type="ECO:0000313" key="3">
    <source>
        <dbReference type="Proteomes" id="UP000055854"/>
    </source>
</evidence>